<reference evidence="1 2" key="1">
    <citation type="submission" date="2014-04" db="EMBL/GenBank/DDBJ databases">
        <title>Genome assembly of Hyalangium minutum DSM 14724.</title>
        <authorList>
            <person name="Sharma G."/>
            <person name="Subramanian S."/>
        </authorList>
    </citation>
    <scope>NUCLEOTIDE SEQUENCE [LARGE SCALE GENOMIC DNA]</scope>
    <source>
        <strain evidence="1 2">DSM 14724</strain>
    </source>
</reference>
<keyword evidence="2" id="KW-1185">Reference proteome</keyword>
<dbReference type="EMBL" id="JMCB01000013">
    <property type="protein sequence ID" value="KFE64700.1"/>
    <property type="molecule type" value="Genomic_DNA"/>
</dbReference>
<sequence length="164" mass="18602">MRWRVSNEYCAWLYYTPTHQYELSYLVESTEPLRANGEKGCRAPAFVEDPRYPPRSLQYLYFLHNHPATPTNISEEDIAAVAKIARIHGGSVQTEQGVVPVSIVAFISNAHPPEPFSCDGFYEYSHGSTEVLKWTPDAQGQWHKTPVGTVHWTSETDFQFAPAK</sequence>
<accession>A0A085WAI7</accession>
<dbReference type="STRING" id="394096.DB31_1718"/>
<proteinExistence type="predicted"/>
<dbReference type="Proteomes" id="UP000028725">
    <property type="component" value="Unassembled WGS sequence"/>
</dbReference>
<dbReference type="OrthoDB" id="5524580at2"/>
<comment type="caution">
    <text evidence="1">The sequence shown here is derived from an EMBL/GenBank/DDBJ whole genome shotgun (WGS) entry which is preliminary data.</text>
</comment>
<dbReference type="RefSeq" id="WP_052420343.1">
    <property type="nucleotide sequence ID" value="NZ_JMCB01000013.1"/>
</dbReference>
<dbReference type="AlphaFoldDB" id="A0A085WAI7"/>
<gene>
    <name evidence="1" type="ORF">DB31_1718</name>
</gene>
<name>A0A085WAI7_9BACT</name>
<evidence type="ECO:0000313" key="1">
    <source>
        <dbReference type="EMBL" id="KFE64700.1"/>
    </source>
</evidence>
<protein>
    <submittedName>
        <fullName evidence="1">Uncharacterized protein</fullName>
    </submittedName>
</protein>
<organism evidence="1 2">
    <name type="scientific">Hyalangium minutum</name>
    <dbReference type="NCBI Taxonomy" id="394096"/>
    <lineage>
        <taxon>Bacteria</taxon>
        <taxon>Pseudomonadati</taxon>
        <taxon>Myxococcota</taxon>
        <taxon>Myxococcia</taxon>
        <taxon>Myxococcales</taxon>
        <taxon>Cystobacterineae</taxon>
        <taxon>Archangiaceae</taxon>
        <taxon>Hyalangium</taxon>
    </lineage>
</organism>
<evidence type="ECO:0000313" key="2">
    <source>
        <dbReference type="Proteomes" id="UP000028725"/>
    </source>
</evidence>